<organism evidence="15 16">
    <name type="scientific">Spiroplasma alleghenense</name>
    <dbReference type="NCBI Taxonomy" id="216931"/>
    <lineage>
        <taxon>Bacteria</taxon>
        <taxon>Bacillati</taxon>
        <taxon>Mycoplasmatota</taxon>
        <taxon>Mollicutes</taxon>
        <taxon>Entomoplasmatales</taxon>
        <taxon>Spiroplasmataceae</taxon>
        <taxon>Spiroplasma</taxon>
    </lineage>
</organism>
<keyword evidence="8" id="KW-0418">Kinase</keyword>
<feature type="transmembrane region" description="Helical" evidence="12">
    <location>
        <begin position="355"/>
        <end position="377"/>
    </location>
</feature>
<evidence type="ECO:0000256" key="4">
    <source>
        <dbReference type="ARBA" id="ARBA00022597"/>
    </source>
</evidence>
<dbReference type="InterPro" id="IPR050558">
    <property type="entry name" value="PTS_Sugar-Specific_Components"/>
</dbReference>
<evidence type="ECO:0000256" key="1">
    <source>
        <dbReference type="ARBA" id="ARBA00004651"/>
    </source>
</evidence>
<evidence type="ECO:0000256" key="12">
    <source>
        <dbReference type="SAM" id="Phobius"/>
    </source>
</evidence>
<keyword evidence="9 12" id="KW-1133">Transmembrane helix</keyword>
<reference evidence="15 16" key="1">
    <citation type="submission" date="2018-07" db="EMBL/GenBank/DDBJ databases">
        <title>Complete genome sequence of Spiroplasma alleghenense PLHS-1 (ATCC 51752).</title>
        <authorList>
            <person name="Chou L."/>
            <person name="Lee T.-Y."/>
            <person name="Tsai Y.-M."/>
            <person name="Kuo C.-H."/>
        </authorList>
    </citation>
    <scope>NUCLEOTIDE SEQUENCE [LARGE SCALE GENOMIC DNA]</scope>
    <source>
        <strain evidence="15 16">PLHS-1</strain>
    </source>
</reference>
<evidence type="ECO:0000256" key="7">
    <source>
        <dbReference type="ARBA" id="ARBA00022692"/>
    </source>
</evidence>
<feature type="domain" description="PTS EIIC type-1" evidence="14">
    <location>
        <begin position="121"/>
        <end position="552"/>
    </location>
</feature>
<keyword evidence="3" id="KW-1003">Cell membrane</keyword>
<dbReference type="PROSITE" id="PS01035">
    <property type="entry name" value="PTS_EIIB_TYPE_1_CYS"/>
    <property type="match status" value="1"/>
</dbReference>
<keyword evidence="2" id="KW-0813">Transport</keyword>
<dbReference type="InterPro" id="IPR036878">
    <property type="entry name" value="Glu_permease_IIB"/>
</dbReference>
<dbReference type="Gene3D" id="3.30.1360.60">
    <property type="entry name" value="Glucose permease domain IIB"/>
    <property type="match status" value="1"/>
</dbReference>
<feature type="transmembrane region" description="Helical" evidence="12">
    <location>
        <begin position="274"/>
        <end position="293"/>
    </location>
</feature>
<dbReference type="GO" id="GO:0008982">
    <property type="term" value="F:protein-N(PI)-phosphohistidine-sugar phosphotransferase activity"/>
    <property type="evidence" value="ECO:0007669"/>
    <property type="project" value="InterPro"/>
</dbReference>
<evidence type="ECO:0000256" key="10">
    <source>
        <dbReference type="ARBA" id="ARBA00023136"/>
    </source>
</evidence>
<feature type="transmembrane region" description="Helical" evidence="12">
    <location>
        <begin position="518"/>
        <end position="539"/>
    </location>
</feature>
<dbReference type="InterPro" id="IPR018113">
    <property type="entry name" value="PTrfase_EIIB_Cys"/>
</dbReference>
<keyword evidence="16" id="KW-1185">Reference proteome</keyword>
<dbReference type="GO" id="GO:0090589">
    <property type="term" value="F:protein-phosphocysteine-trehalose phosphotransferase system transporter activity"/>
    <property type="evidence" value="ECO:0007669"/>
    <property type="project" value="TreeGrafter"/>
</dbReference>
<accession>A0A345Z5A8</accession>
<keyword evidence="7 12" id="KW-0812">Transmembrane</keyword>
<dbReference type="GO" id="GO:0016301">
    <property type="term" value="F:kinase activity"/>
    <property type="evidence" value="ECO:0007669"/>
    <property type="project" value="UniProtKB-KW"/>
</dbReference>
<proteinExistence type="predicted"/>
<dbReference type="PROSITE" id="PS51098">
    <property type="entry name" value="PTS_EIIB_TYPE_1"/>
    <property type="match status" value="1"/>
</dbReference>
<dbReference type="Proteomes" id="UP000254792">
    <property type="component" value="Chromosome"/>
</dbReference>
<keyword evidence="6" id="KW-0598">Phosphotransferase system</keyword>
<evidence type="ECO:0000256" key="11">
    <source>
        <dbReference type="PROSITE-ProRule" id="PRU00421"/>
    </source>
</evidence>
<gene>
    <name evidence="15" type="primary">ptsS</name>
    <name evidence="15" type="ORF">SALLE_v1c11170</name>
</gene>
<dbReference type="InterPro" id="IPR013013">
    <property type="entry name" value="PTS_EIIC_1"/>
</dbReference>
<evidence type="ECO:0000256" key="8">
    <source>
        <dbReference type="ARBA" id="ARBA00022777"/>
    </source>
</evidence>
<feature type="transmembrane region" description="Helical" evidence="12">
    <location>
        <begin position="163"/>
        <end position="181"/>
    </location>
</feature>
<dbReference type="Pfam" id="PF00367">
    <property type="entry name" value="PTS_EIIB"/>
    <property type="match status" value="1"/>
</dbReference>
<dbReference type="PANTHER" id="PTHR30175:SF1">
    <property type="entry name" value="PTS SYSTEM ARBUTIN-, CELLOBIOSE-, AND SALICIN-SPECIFIC EIIBC COMPONENT-RELATED"/>
    <property type="match status" value="1"/>
</dbReference>
<dbReference type="InterPro" id="IPR003352">
    <property type="entry name" value="PTS_EIIC"/>
</dbReference>
<dbReference type="AlphaFoldDB" id="A0A345Z5A8"/>
<protein>
    <submittedName>
        <fullName evidence="15">PTS system, sucrose-specific IIB component</fullName>
    </submittedName>
</protein>
<evidence type="ECO:0000259" key="13">
    <source>
        <dbReference type="PROSITE" id="PS51098"/>
    </source>
</evidence>
<comment type="subcellular location">
    <subcellularLocation>
        <location evidence="1">Cell membrane</location>
        <topology evidence="1">Multi-pass membrane protein</topology>
    </subcellularLocation>
</comment>
<keyword evidence="10 12" id="KW-0472">Membrane</keyword>
<feature type="transmembrane region" description="Helical" evidence="12">
    <location>
        <begin position="123"/>
        <end position="143"/>
    </location>
</feature>
<dbReference type="PANTHER" id="PTHR30175">
    <property type="entry name" value="PHOSPHOTRANSFERASE SYSTEM TRANSPORT PROTEIN"/>
    <property type="match status" value="1"/>
</dbReference>
<keyword evidence="4" id="KW-0762">Sugar transport</keyword>
<keyword evidence="5" id="KW-0808">Transferase</keyword>
<dbReference type="SUPFAM" id="SSF55604">
    <property type="entry name" value="Glucose permease domain IIB"/>
    <property type="match status" value="1"/>
</dbReference>
<dbReference type="Pfam" id="PF02378">
    <property type="entry name" value="PTS_EIIC"/>
    <property type="match status" value="1"/>
</dbReference>
<feature type="domain" description="PTS EIIB type-1" evidence="13">
    <location>
        <begin position="7"/>
        <end position="90"/>
    </location>
</feature>
<dbReference type="EMBL" id="CP031376">
    <property type="protein sequence ID" value="AXK51787.1"/>
    <property type="molecule type" value="Genomic_DNA"/>
</dbReference>
<feature type="active site" description="Phosphocysteine intermediate; for EIIB activity" evidence="11">
    <location>
        <position position="29"/>
    </location>
</feature>
<feature type="transmembrane region" description="Helical" evidence="12">
    <location>
        <begin position="455"/>
        <end position="472"/>
    </location>
</feature>
<evidence type="ECO:0000256" key="5">
    <source>
        <dbReference type="ARBA" id="ARBA00022679"/>
    </source>
</evidence>
<sequence length="562" mass="60764">MKKLDWNLVAQEIVDNIGGFENIVEMFHCATRLRFVMKDDNLANLENLKKITYVKGYNKQDNQHQLIIGAGTVDKIYKGYQNIAGVSAVGSDLNVAGKTKLWNKEISWQSNCLQITKKGLNSFAAIFVPLIPIFIIGGMSLAFKSLFAQFLDVNNGFLQILDIIGGAILGSLPAFVGYTAAKKWGGNPFIGMSMGMILIAPALLNSYSNGAPVMLGFELGTPQSVIDAEVKNAFDQWLSNNNLTNNGLEPKEIVGYYFTIFSGVANNFFEIKLIGYQAQIIPVLLVLILSVNLEKGLRKITPEAIAIIVVPLVTVLFSTWIAFWLIGPLGQIIGKGLAIGITAVYKYTNYYGIGFGGMIFAGVYPLLVITGLHQGFLPIEAQLLMDSKLQYGHSFSFITPVACVSNIAQGTACLIAIFYIKNKQQKSTAASAVFGAHLGITEPAMFGVNLQIKPLLVAAIAGSACGGYWLGMTHTVANSLGSASWIGLVQFDWTNTEALKYFAANDIPATFSSLAPGIHVTIAMLISMGATAGFSFLLLNTKWGKNALVSFNGDELKVQTQQ</sequence>
<dbReference type="RefSeq" id="WP_115558671.1">
    <property type="nucleotide sequence ID" value="NZ_CP031376.1"/>
</dbReference>
<evidence type="ECO:0000259" key="14">
    <source>
        <dbReference type="PROSITE" id="PS51103"/>
    </source>
</evidence>
<dbReference type="PROSITE" id="PS51103">
    <property type="entry name" value="PTS_EIIC_TYPE_1"/>
    <property type="match status" value="1"/>
</dbReference>
<feature type="transmembrane region" description="Helical" evidence="12">
    <location>
        <begin position="188"/>
        <end position="207"/>
    </location>
</feature>
<feature type="transmembrane region" description="Helical" evidence="12">
    <location>
        <begin position="305"/>
        <end position="326"/>
    </location>
</feature>
<name>A0A345Z5A8_9MOLU</name>
<evidence type="ECO:0000256" key="9">
    <source>
        <dbReference type="ARBA" id="ARBA00022989"/>
    </source>
</evidence>
<dbReference type="OrthoDB" id="9769191at2"/>
<dbReference type="KEGG" id="salx:SALLE_v1c11170"/>
<dbReference type="InterPro" id="IPR001996">
    <property type="entry name" value="PTS_IIB_1"/>
</dbReference>
<dbReference type="GO" id="GO:0005886">
    <property type="term" value="C:plasma membrane"/>
    <property type="evidence" value="ECO:0007669"/>
    <property type="project" value="UniProtKB-SubCell"/>
</dbReference>
<feature type="transmembrane region" description="Helical" evidence="12">
    <location>
        <begin position="397"/>
        <end position="420"/>
    </location>
</feature>
<feature type="transmembrane region" description="Helical" evidence="12">
    <location>
        <begin position="332"/>
        <end position="348"/>
    </location>
</feature>
<evidence type="ECO:0000256" key="6">
    <source>
        <dbReference type="ARBA" id="ARBA00022683"/>
    </source>
</evidence>
<dbReference type="CDD" id="cd00212">
    <property type="entry name" value="PTS_IIB_glc"/>
    <property type="match status" value="1"/>
</dbReference>
<evidence type="ECO:0000256" key="2">
    <source>
        <dbReference type="ARBA" id="ARBA00022448"/>
    </source>
</evidence>
<evidence type="ECO:0000313" key="15">
    <source>
        <dbReference type="EMBL" id="AXK51787.1"/>
    </source>
</evidence>
<evidence type="ECO:0000256" key="3">
    <source>
        <dbReference type="ARBA" id="ARBA00022475"/>
    </source>
</evidence>
<dbReference type="GO" id="GO:0015771">
    <property type="term" value="P:trehalose transport"/>
    <property type="evidence" value="ECO:0007669"/>
    <property type="project" value="TreeGrafter"/>
</dbReference>
<evidence type="ECO:0000313" key="16">
    <source>
        <dbReference type="Proteomes" id="UP000254792"/>
    </source>
</evidence>
<dbReference type="GO" id="GO:0009401">
    <property type="term" value="P:phosphoenolpyruvate-dependent sugar phosphotransferase system"/>
    <property type="evidence" value="ECO:0007669"/>
    <property type="project" value="UniProtKB-KW"/>
</dbReference>